<dbReference type="EMBL" id="JBHSWI010000001">
    <property type="protein sequence ID" value="MFC6644139.1"/>
    <property type="molecule type" value="Genomic_DNA"/>
</dbReference>
<reference evidence="2" key="1">
    <citation type="journal article" date="2019" name="Int. J. Syst. Evol. Microbiol.">
        <title>The Global Catalogue of Microorganisms (GCM) 10K type strain sequencing project: providing services to taxonomists for standard genome sequencing and annotation.</title>
        <authorList>
            <consortium name="The Broad Institute Genomics Platform"/>
            <consortium name="The Broad Institute Genome Sequencing Center for Infectious Disease"/>
            <person name="Wu L."/>
            <person name="Ma J."/>
        </authorList>
    </citation>
    <scope>NUCLEOTIDE SEQUENCE [LARGE SCALE GENOMIC DNA]</scope>
    <source>
        <strain evidence="2">CGMCC 1.16026</strain>
    </source>
</reference>
<proteinExistence type="predicted"/>
<accession>A0ABW1Z4S6</accession>
<evidence type="ECO:0000313" key="1">
    <source>
        <dbReference type="EMBL" id="MFC6644139.1"/>
    </source>
</evidence>
<sequence>MSEHNPLLPTVYLDIAGKKRKLLFDFNAIIKVEELTGINLLQAVVSDLEAKNIRALLYASLLHDEPNLTIEEVGSWITLKNLANIRTAINTAWFASIEDIEKIDDDSSSGEAETPKVEV</sequence>
<protein>
    <submittedName>
        <fullName evidence="1">Uncharacterized protein</fullName>
    </submittedName>
</protein>
<dbReference type="Proteomes" id="UP001596391">
    <property type="component" value="Unassembled WGS sequence"/>
</dbReference>
<name>A0ABW1Z4S6_9BACT</name>
<comment type="caution">
    <text evidence="1">The sequence shown here is derived from an EMBL/GenBank/DDBJ whole genome shotgun (WGS) entry which is preliminary data.</text>
</comment>
<evidence type="ECO:0000313" key="2">
    <source>
        <dbReference type="Proteomes" id="UP001596391"/>
    </source>
</evidence>
<gene>
    <name evidence="1" type="ORF">ACFQBQ_00740</name>
</gene>
<organism evidence="1 2">
    <name type="scientific">Granulicella cerasi</name>
    <dbReference type="NCBI Taxonomy" id="741063"/>
    <lineage>
        <taxon>Bacteria</taxon>
        <taxon>Pseudomonadati</taxon>
        <taxon>Acidobacteriota</taxon>
        <taxon>Terriglobia</taxon>
        <taxon>Terriglobales</taxon>
        <taxon>Acidobacteriaceae</taxon>
        <taxon>Granulicella</taxon>
    </lineage>
</organism>
<keyword evidence="2" id="KW-1185">Reference proteome</keyword>
<dbReference type="RefSeq" id="WP_263372091.1">
    <property type="nucleotide sequence ID" value="NZ_JAGSYD010000004.1"/>
</dbReference>